<proteinExistence type="predicted"/>
<sequence length="61" mass="6865">MPFRLQPTHYGTEPFYGCGAFKRTDVARMAKRSAQIKGSFIPSTDDHPAMREIFVAFAIEA</sequence>
<accession>A0A7W6E984</accession>
<gene>
    <name evidence="1" type="ORF">GGR04_000864</name>
</gene>
<reference evidence="1 2" key="1">
    <citation type="submission" date="2020-08" db="EMBL/GenBank/DDBJ databases">
        <title>Genomic Encyclopedia of Type Strains, Phase IV (KMG-IV): sequencing the most valuable type-strain genomes for metagenomic binning, comparative biology and taxonomic classification.</title>
        <authorList>
            <person name="Goeker M."/>
        </authorList>
    </citation>
    <scope>NUCLEOTIDE SEQUENCE [LARGE SCALE GENOMIC DNA]</scope>
    <source>
        <strain evidence="1 2">DSM 102238</strain>
    </source>
</reference>
<organism evidence="1 2">
    <name type="scientific">Aureimonas pseudogalii</name>
    <dbReference type="NCBI Taxonomy" id="1744844"/>
    <lineage>
        <taxon>Bacteria</taxon>
        <taxon>Pseudomonadati</taxon>
        <taxon>Pseudomonadota</taxon>
        <taxon>Alphaproteobacteria</taxon>
        <taxon>Hyphomicrobiales</taxon>
        <taxon>Aurantimonadaceae</taxon>
        <taxon>Aureimonas</taxon>
    </lineage>
</organism>
<keyword evidence="2" id="KW-1185">Reference proteome</keyword>
<dbReference type="AlphaFoldDB" id="A0A7W6E984"/>
<dbReference type="EMBL" id="JACIEK010000001">
    <property type="protein sequence ID" value="MBB3997043.1"/>
    <property type="molecule type" value="Genomic_DNA"/>
</dbReference>
<protein>
    <submittedName>
        <fullName evidence="1">Uncharacterized protein</fullName>
    </submittedName>
</protein>
<dbReference type="Proteomes" id="UP000542776">
    <property type="component" value="Unassembled WGS sequence"/>
</dbReference>
<dbReference type="RefSeq" id="WP_183198185.1">
    <property type="nucleotide sequence ID" value="NZ_JACIEK010000001.1"/>
</dbReference>
<comment type="caution">
    <text evidence="1">The sequence shown here is derived from an EMBL/GenBank/DDBJ whole genome shotgun (WGS) entry which is preliminary data.</text>
</comment>
<name>A0A7W6E984_9HYPH</name>
<evidence type="ECO:0000313" key="1">
    <source>
        <dbReference type="EMBL" id="MBB3997043.1"/>
    </source>
</evidence>
<evidence type="ECO:0000313" key="2">
    <source>
        <dbReference type="Proteomes" id="UP000542776"/>
    </source>
</evidence>